<keyword evidence="1" id="KW-0472">Membrane</keyword>
<sequence>MLAKHTLYLLSYIPFIYIGSIFLLGADGAYAAVYLYYVYTFMTIPRIDSIKLIIAHGLKIITIRNSSRKKFLLNLYCSNHSFSFYSFSFYSFSFYPLFFLPPYTVTKIIKKQEILFTLYFFSSYIIINSCIPFPYIVIKITKK</sequence>
<organism evidence="2">
    <name type="scientific">Thalassiosira nordenskioeldii</name>
    <name type="common">Marine diatom</name>
    <dbReference type="NCBI Taxonomy" id="83372"/>
    <lineage>
        <taxon>Eukaryota</taxon>
        <taxon>Sar</taxon>
        <taxon>Stramenopiles</taxon>
        <taxon>Ochrophyta</taxon>
        <taxon>Bacillariophyta</taxon>
        <taxon>Coscinodiscophyceae</taxon>
        <taxon>Thalassiosirophycidae</taxon>
        <taxon>Thalassiosirales</taxon>
        <taxon>Thalassiosiraceae</taxon>
        <taxon>Thalassiosira</taxon>
    </lineage>
</organism>
<geneLocation type="mitochondrion" evidence="2"/>
<dbReference type="EMBL" id="MW387419">
    <property type="protein sequence ID" value="QRK25931.1"/>
    <property type="molecule type" value="Genomic_DNA"/>
</dbReference>
<reference evidence="2" key="1">
    <citation type="journal article" date="2021" name="Mitochondrial DNA Part B Resour">
        <title>Complete mitochondrial genome of the harmful algal bloom species Thalassiosira nordenskioeldii (Mediophyceae, Bacillariophyta) from the east China sea.</title>
        <authorList>
            <person name="Liu K."/>
            <person name="Liu S."/>
            <person name="Chen Y."/>
            <person name="Liu F."/>
            <person name="Chen N."/>
        </authorList>
    </citation>
    <scope>NUCLEOTIDE SEQUENCE</scope>
    <source>
        <strain evidence="2">CNS00052</strain>
    </source>
</reference>
<dbReference type="RefSeq" id="YP_010164028.1">
    <property type="nucleotide sequence ID" value="NC_057471.1"/>
</dbReference>
<evidence type="ECO:0000256" key="1">
    <source>
        <dbReference type="SAM" id="Phobius"/>
    </source>
</evidence>
<gene>
    <name evidence="2" type="primary">orf143</name>
</gene>
<accession>A0A891GTT5</accession>
<feature type="transmembrane region" description="Helical" evidence="1">
    <location>
        <begin position="12"/>
        <end position="37"/>
    </location>
</feature>
<dbReference type="AlphaFoldDB" id="A0A891GTT5"/>
<feature type="transmembrane region" description="Helical" evidence="1">
    <location>
        <begin position="71"/>
        <end position="94"/>
    </location>
</feature>
<keyword evidence="1" id="KW-1133">Transmembrane helix</keyword>
<keyword evidence="1" id="KW-0812">Transmembrane</keyword>
<feature type="transmembrane region" description="Helical" evidence="1">
    <location>
        <begin position="114"/>
        <end position="138"/>
    </location>
</feature>
<proteinExistence type="predicted"/>
<protein>
    <submittedName>
        <fullName evidence="2">Uncharacterized protein</fullName>
    </submittedName>
</protein>
<keyword evidence="2" id="KW-0496">Mitochondrion</keyword>
<dbReference type="GeneID" id="67267282"/>
<evidence type="ECO:0000313" key="2">
    <source>
        <dbReference type="EMBL" id="QRK25931.1"/>
    </source>
</evidence>
<name>A0A891GTT5_THANO</name>